<protein>
    <recommendedName>
        <fullName evidence="4">DUF2306 domain-containing protein</fullName>
    </recommendedName>
</protein>
<feature type="transmembrane region" description="Helical" evidence="1">
    <location>
        <begin position="62"/>
        <end position="84"/>
    </location>
</feature>
<comment type="caution">
    <text evidence="2">The sequence shown here is derived from an EMBL/GenBank/DDBJ whole genome shotgun (WGS) entry which is preliminary data.</text>
</comment>
<organism evidence="2 3">
    <name type="scientific">Haloechinothrix salitolerans</name>
    <dbReference type="NCBI Taxonomy" id="926830"/>
    <lineage>
        <taxon>Bacteria</taxon>
        <taxon>Bacillati</taxon>
        <taxon>Actinomycetota</taxon>
        <taxon>Actinomycetes</taxon>
        <taxon>Pseudonocardiales</taxon>
        <taxon>Pseudonocardiaceae</taxon>
        <taxon>Haloechinothrix</taxon>
    </lineage>
</organism>
<reference evidence="3" key="1">
    <citation type="journal article" date="2019" name="Int. J. Syst. Evol. Microbiol.">
        <title>The Global Catalogue of Microorganisms (GCM) 10K type strain sequencing project: providing services to taxonomists for standard genome sequencing and annotation.</title>
        <authorList>
            <consortium name="The Broad Institute Genomics Platform"/>
            <consortium name="The Broad Institute Genome Sequencing Center for Infectious Disease"/>
            <person name="Wu L."/>
            <person name="Ma J."/>
        </authorList>
    </citation>
    <scope>NUCLEOTIDE SEQUENCE [LARGE SCALE GENOMIC DNA]</scope>
    <source>
        <strain evidence="3">KCTC 32255</strain>
    </source>
</reference>
<sequence>MLRIALVSLHSLAGLGGLLAGLIAMRPRPGKAGAARVVYLVCLGGLLASVVLLIAVDWPELAVGARVAFTGLAVLAAVMVFRMVRALAVATESPPGWQDRYVDHVYFTYVSLWAGFVVVPALNLPYPRIGVPLAVVAVLAIGHVLISRYKRRLSPRPRRVPRAERRVRRP</sequence>
<dbReference type="EMBL" id="JBHSXX010000001">
    <property type="protein sequence ID" value="MFC6870280.1"/>
    <property type="molecule type" value="Genomic_DNA"/>
</dbReference>
<keyword evidence="3" id="KW-1185">Reference proteome</keyword>
<dbReference type="RefSeq" id="WP_345389669.1">
    <property type="nucleotide sequence ID" value="NZ_BAABLA010000002.1"/>
</dbReference>
<feature type="transmembrane region" description="Helical" evidence="1">
    <location>
        <begin position="6"/>
        <end position="25"/>
    </location>
</feature>
<dbReference type="Proteomes" id="UP001596337">
    <property type="component" value="Unassembled WGS sequence"/>
</dbReference>
<feature type="transmembrane region" description="Helical" evidence="1">
    <location>
        <begin position="129"/>
        <end position="149"/>
    </location>
</feature>
<keyword evidence="1" id="KW-0812">Transmembrane</keyword>
<proteinExistence type="predicted"/>
<evidence type="ECO:0000313" key="2">
    <source>
        <dbReference type="EMBL" id="MFC6870280.1"/>
    </source>
</evidence>
<evidence type="ECO:0000313" key="3">
    <source>
        <dbReference type="Proteomes" id="UP001596337"/>
    </source>
</evidence>
<feature type="transmembrane region" description="Helical" evidence="1">
    <location>
        <begin position="105"/>
        <end position="123"/>
    </location>
</feature>
<gene>
    <name evidence="2" type="ORF">ACFQGD_24380</name>
</gene>
<feature type="transmembrane region" description="Helical" evidence="1">
    <location>
        <begin position="37"/>
        <end position="56"/>
    </location>
</feature>
<accession>A0ABW2C4L9</accession>
<keyword evidence="1" id="KW-1133">Transmembrane helix</keyword>
<keyword evidence="1" id="KW-0472">Membrane</keyword>
<evidence type="ECO:0008006" key="4">
    <source>
        <dbReference type="Google" id="ProtNLM"/>
    </source>
</evidence>
<evidence type="ECO:0000256" key="1">
    <source>
        <dbReference type="SAM" id="Phobius"/>
    </source>
</evidence>
<name>A0ABW2C4L9_9PSEU</name>